<reference evidence="1" key="1">
    <citation type="journal article" date="2020" name="Nature">
        <title>Giant virus diversity and host interactions through global metagenomics.</title>
        <authorList>
            <person name="Schulz F."/>
            <person name="Roux S."/>
            <person name="Paez-Espino D."/>
            <person name="Jungbluth S."/>
            <person name="Walsh D.A."/>
            <person name="Denef V.J."/>
            <person name="McMahon K.D."/>
            <person name="Konstantinidis K.T."/>
            <person name="Eloe-Fadrosh E.A."/>
            <person name="Kyrpides N.C."/>
            <person name="Woyke T."/>
        </authorList>
    </citation>
    <scope>NUCLEOTIDE SEQUENCE</scope>
    <source>
        <strain evidence="1">GVMAG-M-3300020565-3</strain>
    </source>
</reference>
<protein>
    <submittedName>
        <fullName evidence="1">Uncharacterized protein</fullName>
    </submittedName>
</protein>
<dbReference type="EMBL" id="MN739391">
    <property type="protein sequence ID" value="QHT02272.1"/>
    <property type="molecule type" value="Genomic_DNA"/>
</dbReference>
<sequence>MAIETYNFNVLTVIIKEVFPVKTCNGIYCNLNFKMFNSAYNQSSGFLTGNNYVLKQLRNFADGKGYGYDDGEGDGGKFDFSSPEDYMYYNSDKKEY</sequence>
<name>A0A6C0CDQ0_9ZZZZ</name>
<dbReference type="AlphaFoldDB" id="A0A6C0CDQ0"/>
<accession>A0A6C0CDQ0</accession>
<evidence type="ECO:0000313" key="1">
    <source>
        <dbReference type="EMBL" id="QHT02272.1"/>
    </source>
</evidence>
<proteinExistence type="predicted"/>
<organism evidence="1">
    <name type="scientific">viral metagenome</name>
    <dbReference type="NCBI Taxonomy" id="1070528"/>
    <lineage>
        <taxon>unclassified sequences</taxon>
        <taxon>metagenomes</taxon>
        <taxon>organismal metagenomes</taxon>
    </lineage>
</organism>